<gene>
    <name evidence="9" type="ORF">HMPREF9470_01712</name>
</gene>
<dbReference type="Gene3D" id="3.40.50.300">
    <property type="entry name" value="P-loop containing nucleotide triphosphate hydrolases"/>
    <property type="match status" value="1"/>
</dbReference>
<evidence type="ECO:0000256" key="5">
    <source>
        <dbReference type="ARBA" id="ARBA00022885"/>
    </source>
</evidence>
<feature type="domain" description="ABC transporter" evidence="8">
    <location>
        <begin position="2"/>
        <end position="246"/>
    </location>
</feature>
<evidence type="ECO:0000256" key="2">
    <source>
        <dbReference type="ARBA" id="ARBA00022475"/>
    </source>
</evidence>
<dbReference type="GeneID" id="93165132"/>
<dbReference type="PROSITE" id="PS00211">
    <property type="entry name" value="ABC_TRANSPORTER_1"/>
    <property type="match status" value="1"/>
</dbReference>
<name>A0A0J9C8X4_9FIRM</name>
<dbReference type="CDD" id="cd03256">
    <property type="entry name" value="ABC_PhnC_transporter"/>
    <property type="match status" value="1"/>
</dbReference>
<evidence type="ECO:0000259" key="8">
    <source>
        <dbReference type="PROSITE" id="PS50893"/>
    </source>
</evidence>
<evidence type="ECO:0000256" key="7">
    <source>
        <dbReference type="ARBA" id="ARBA00023136"/>
    </source>
</evidence>
<dbReference type="GO" id="GO:0015416">
    <property type="term" value="F:ABC-type phosphonate transporter activity"/>
    <property type="evidence" value="ECO:0007669"/>
    <property type="project" value="InterPro"/>
</dbReference>
<dbReference type="Proteomes" id="UP000037392">
    <property type="component" value="Unassembled WGS sequence"/>
</dbReference>
<dbReference type="SMART" id="SM00382">
    <property type="entry name" value="AAA"/>
    <property type="match status" value="1"/>
</dbReference>
<evidence type="ECO:0000256" key="1">
    <source>
        <dbReference type="ARBA" id="ARBA00022448"/>
    </source>
</evidence>
<dbReference type="EMBL" id="ADLK01000015">
    <property type="protein sequence ID" value="KMW21607.1"/>
    <property type="molecule type" value="Genomic_DNA"/>
</dbReference>
<dbReference type="GO" id="GO:0005524">
    <property type="term" value="F:ATP binding"/>
    <property type="evidence" value="ECO:0007669"/>
    <property type="project" value="UniProtKB-KW"/>
</dbReference>
<keyword evidence="6" id="KW-1278">Translocase</keyword>
<evidence type="ECO:0000313" key="10">
    <source>
        <dbReference type="Proteomes" id="UP000037392"/>
    </source>
</evidence>
<sequence>MIIFEHVSKIYSNGVKGLDQVDLSIGDGELVAVIGLSGAGKSTFLRSINRLHDITEGDIRINDVSVTRAGKKQLRVIRRHIGMISQTFNLVKRSTVQKNVLSGRLGYYPTWKSILGIFSKEDYRLASEALEKVGLLDKLHSRSDELSGGQQQRVSIARTLVQQADIILADEPVASLDPVTTRKILEDLRQINRNMKKTVIINIHSVELAKEFAGRILGFQAGRVIFDGTPAELTSEELKRIYGKDIGSEKEGAADEA</sequence>
<dbReference type="InterPro" id="IPR017871">
    <property type="entry name" value="ABC_transporter-like_CS"/>
</dbReference>
<accession>A0A0J9C8X4</accession>
<organism evidence="9 10">
    <name type="scientific">[Clostridium] citroniae WAL-19142</name>
    <dbReference type="NCBI Taxonomy" id="742734"/>
    <lineage>
        <taxon>Bacteria</taxon>
        <taxon>Bacillati</taxon>
        <taxon>Bacillota</taxon>
        <taxon>Clostridia</taxon>
        <taxon>Lachnospirales</taxon>
        <taxon>Lachnospiraceae</taxon>
        <taxon>Enterocloster</taxon>
    </lineage>
</organism>
<proteinExistence type="predicted"/>
<keyword evidence="4" id="KW-0067">ATP-binding</keyword>
<dbReference type="RefSeq" id="WP_007861409.1">
    <property type="nucleotide sequence ID" value="NZ_KQ235877.1"/>
</dbReference>
<comment type="caution">
    <text evidence="9">The sequence shown here is derived from an EMBL/GenBank/DDBJ whole genome shotgun (WGS) entry which is preliminary data.</text>
</comment>
<keyword evidence="2" id="KW-1003">Cell membrane</keyword>
<dbReference type="SUPFAM" id="SSF52540">
    <property type="entry name" value="P-loop containing nucleoside triphosphate hydrolases"/>
    <property type="match status" value="1"/>
</dbReference>
<evidence type="ECO:0000256" key="4">
    <source>
        <dbReference type="ARBA" id="ARBA00022840"/>
    </source>
</evidence>
<dbReference type="GO" id="GO:0016020">
    <property type="term" value="C:membrane"/>
    <property type="evidence" value="ECO:0007669"/>
    <property type="project" value="InterPro"/>
</dbReference>
<dbReference type="GO" id="GO:0016887">
    <property type="term" value="F:ATP hydrolysis activity"/>
    <property type="evidence" value="ECO:0007669"/>
    <property type="project" value="InterPro"/>
</dbReference>
<keyword evidence="1" id="KW-0813">Transport</keyword>
<dbReference type="PATRIC" id="fig|742734.4.peg.1836"/>
<dbReference type="AlphaFoldDB" id="A0A0J9C8X4"/>
<keyword evidence="5" id="KW-0918">Phosphonate transport</keyword>
<dbReference type="InterPro" id="IPR012693">
    <property type="entry name" value="ABC_transpr_PhnC"/>
</dbReference>
<protein>
    <submittedName>
        <fullName evidence="9">Phosphonate ABC transporter</fullName>
    </submittedName>
</protein>
<keyword evidence="7" id="KW-0472">Membrane</keyword>
<dbReference type="OrthoDB" id="9802264at2"/>
<dbReference type="NCBIfam" id="TIGR02315">
    <property type="entry name" value="ABC_phnC"/>
    <property type="match status" value="1"/>
</dbReference>
<dbReference type="InterPro" id="IPR050086">
    <property type="entry name" value="MetN_ABC_transporter-like"/>
</dbReference>
<evidence type="ECO:0000256" key="3">
    <source>
        <dbReference type="ARBA" id="ARBA00022741"/>
    </source>
</evidence>
<evidence type="ECO:0000256" key="6">
    <source>
        <dbReference type="ARBA" id="ARBA00022967"/>
    </source>
</evidence>
<reference evidence="9 10" key="1">
    <citation type="submission" date="2011-04" db="EMBL/GenBank/DDBJ databases">
        <title>The Genome Sequence of Clostridium citroniae WAL-19142.</title>
        <authorList>
            <consortium name="The Broad Institute Genome Sequencing Platform"/>
            <person name="Earl A."/>
            <person name="Ward D."/>
            <person name="Feldgarden M."/>
            <person name="Gevers D."/>
            <person name="Warren Y.A."/>
            <person name="Tyrrell K.L."/>
            <person name="Citron D.M."/>
            <person name="Goldstein E.J."/>
            <person name="Daigneault M."/>
            <person name="Allen-Vercoe E."/>
            <person name="Young S.K."/>
            <person name="Zeng Q."/>
            <person name="Gargeya S."/>
            <person name="Fitzgerald M."/>
            <person name="Haas B."/>
            <person name="Abouelleil A."/>
            <person name="Alvarado L."/>
            <person name="Arachchi H.M."/>
            <person name="Berlin A."/>
            <person name="Brown A."/>
            <person name="Chapman S.B."/>
            <person name="Chen Z."/>
            <person name="Dunbar C."/>
            <person name="Freedman E."/>
            <person name="Gearin G."/>
            <person name="Gellesch M."/>
            <person name="Goldberg J."/>
            <person name="Griggs A."/>
            <person name="Gujja S."/>
            <person name="Heilman E.R."/>
            <person name="Heiman D."/>
            <person name="Howarth C."/>
            <person name="Larson L."/>
            <person name="Lui A."/>
            <person name="MacDonald P.J."/>
            <person name="Mehta T."/>
            <person name="Montmayeur A."/>
            <person name="Murphy C."/>
            <person name="Neiman D."/>
            <person name="Pearson M."/>
            <person name="Priest M."/>
            <person name="Roberts A."/>
            <person name="Saif S."/>
            <person name="Shea T."/>
            <person name="Shenoy N."/>
            <person name="Sisk P."/>
            <person name="Stolte C."/>
            <person name="Sykes S."/>
            <person name="White J."/>
            <person name="Yandava C."/>
            <person name="Wortman J."/>
            <person name="Nusbaum C."/>
            <person name="Birren B."/>
        </authorList>
    </citation>
    <scope>NUCLEOTIDE SEQUENCE [LARGE SCALE GENOMIC DNA]</scope>
    <source>
        <strain evidence="9 10">WAL-19142</strain>
    </source>
</reference>
<dbReference type="InterPro" id="IPR027417">
    <property type="entry name" value="P-loop_NTPase"/>
</dbReference>
<dbReference type="InterPro" id="IPR003439">
    <property type="entry name" value="ABC_transporter-like_ATP-bd"/>
</dbReference>
<dbReference type="PANTHER" id="PTHR43166">
    <property type="entry name" value="AMINO ACID IMPORT ATP-BINDING PROTEIN"/>
    <property type="match status" value="1"/>
</dbReference>
<dbReference type="Pfam" id="PF00005">
    <property type="entry name" value="ABC_tran"/>
    <property type="match status" value="1"/>
</dbReference>
<dbReference type="InterPro" id="IPR003593">
    <property type="entry name" value="AAA+_ATPase"/>
</dbReference>
<dbReference type="PANTHER" id="PTHR43166:SF6">
    <property type="entry name" value="PHOSPHONATES IMPORT ATP-BINDING PROTEIN PHNC"/>
    <property type="match status" value="1"/>
</dbReference>
<dbReference type="PROSITE" id="PS50893">
    <property type="entry name" value="ABC_TRANSPORTER_2"/>
    <property type="match status" value="1"/>
</dbReference>
<keyword evidence="3" id="KW-0547">Nucleotide-binding</keyword>
<evidence type="ECO:0000313" key="9">
    <source>
        <dbReference type="EMBL" id="KMW21607.1"/>
    </source>
</evidence>